<feature type="non-terminal residue" evidence="1">
    <location>
        <position position="1"/>
    </location>
</feature>
<dbReference type="RefSeq" id="XP_040768368.1">
    <property type="nucleotide sequence ID" value="XM_040903247.1"/>
</dbReference>
<gene>
    <name evidence="1" type="ORF">LAESUDRAFT_618880</name>
</gene>
<dbReference type="AlphaFoldDB" id="A0A165GPH0"/>
<dbReference type="STRING" id="1314785.A0A165GPH0"/>
<evidence type="ECO:0000313" key="1">
    <source>
        <dbReference type="EMBL" id="KZT10628.1"/>
    </source>
</evidence>
<evidence type="ECO:0000313" key="2">
    <source>
        <dbReference type="Proteomes" id="UP000076871"/>
    </source>
</evidence>
<dbReference type="InParanoid" id="A0A165GPH0"/>
<feature type="non-terminal residue" evidence="1">
    <location>
        <position position="150"/>
    </location>
</feature>
<accession>A0A165GPH0</accession>
<dbReference type="OrthoDB" id="3342934at2759"/>
<proteinExistence type="predicted"/>
<dbReference type="GeneID" id="63820278"/>
<sequence length="150" mass="15727">VLATSLLAASVRAETHTISFDNQCGYGTPYLIVGGQTVSTGEPYTSDGPISSSIAYLQTGDCEYNGENCMIIEMTLVNPTAPGTGSSSDISLIDPHTYNVQGSFSYYNGCPNTGANCASADCSTAFFYSDDTTVQVACEDNDVCLCRACC</sequence>
<dbReference type="EMBL" id="KV427608">
    <property type="protein sequence ID" value="KZT10628.1"/>
    <property type="molecule type" value="Genomic_DNA"/>
</dbReference>
<dbReference type="Proteomes" id="UP000076871">
    <property type="component" value="Unassembled WGS sequence"/>
</dbReference>
<keyword evidence="2" id="KW-1185">Reference proteome</keyword>
<protein>
    <submittedName>
        <fullName evidence="1">Glycopeptide</fullName>
    </submittedName>
</protein>
<name>A0A165GPH0_9APHY</name>
<reference evidence="1 2" key="1">
    <citation type="journal article" date="2016" name="Mol. Biol. Evol.">
        <title>Comparative Genomics of Early-Diverging Mushroom-Forming Fungi Provides Insights into the Origins of Lignocellulose Decay Capabilities.</title>
        <authorList>
            <person name="Nagy L.G."/>
            <person name="Riley R."/>
            <person name="Tritt A."/>
            <person name="Adam C."/>
            <person name="Daum C."/>
            <person name="Floudas D."/>
            <person name="Sun H."/>
            <person name="Yadav J.S."/>
            <person name="Pangilinan J."/>
            <person name="Larsson K.H."/>
            <person name="Matsuura K."/>
            <person name="Barry K."/>
            <person name="Labutti K."/>
            <person name="Kuo R."/>
            <person name="Ohm R.A."/>
            <person name="Bhattacharya S.S."/>
            <person name="Shirouzu T."/>
            <person name="Yoshinaga Y."/>
            <person name="Martin F.M."/>
            <person name="Grigoriev I.V."/>
            <person name="Hibbett D.S."/>
        </authorList>
    </citation>
    <scope>NUCLEOTIDE SEQUENCE [LARGE SCALE GENOMIC DNA]</scope>
    <source>
        <strain evidence="1 2">93-53</strain>
    </source>
</reference>
<organism evidence="1 2">
    <name type="scientific">Laetiporus sulphureus 93-53</name>
    <dbReference type="NCBI Taxonomy" id="1314785"/>
    <lineage>
        <taxon>Eukaryota</taxon>
        <taxon>Fungi</taxon>
        <taxon>Dikarya</taxon>
        <taxon>Basidiomycota</taxon>
        <taxon>Agaricomycotina</taxon>
        <taxon>Agaricomycetes</taxon>
        <taxon>Polyporales</taxon>
        <taxon>Laetiporus</taxon>
    </lineage>
</organism>